<proteinExistence type="predicted"/>
<dbReference type="Proteomes" id="UP001635816">
    <property type="component" value="Unassembled WGS sequence"/>
</dbReference>
<evidence type="ECO:0000313" key="1">
    <source>
        <dbReference type="EMBL" id="MFN6543915.1"/>
    </source>
</evidence>
<gene>
    <name evidence="1" type="ORF">ACK4CT_12065</name>
</gene>
<evidence type="ECO:0008006" key="3">
    <source>
        <dbReference type="Google" id="ProtNLM"/>
    </source>
</evidence>
<organism evidence="1 2">
    <name type="scientific">Mycolicibacterium nivoides</name>
    <dbReference type="NCBI Taxonomy" id="2487344"/>
    <lineage>
        <taxon>Bacteria</taxon>
        <taxon>Bacillati</taxon>
        <taxon>Actinomycetota</taxon>
        <taxon>Actinomycetes</taxon>
        <taxon>Mycobacteriales</taxon>
        <taxon>Mycobacteriaceae</taxon>
        <taxon>Mycolicibacterium</taxon>
    </lineage>
</organism>
<accession>A0ABW9L8B2</accession>
<sequence>MTRVQADIVPGIQDWLAAQDLGTTVRVRTSMPANWKPTDGPLLIVADDSGPVRWPIKSQHTVRLTAYAAGRTEARRIVSLAAGKLAESKPRPAGIANISGDMSGVLDAKDKETGAMLASVLLTAHAKTVEV</sequence>
<keyword evidence="2" id="KW-1185">Reference proteome</keyword>
<evidence type="ECO:0000313" key="2">
    <source>
        <dbReference type="Proteomes" id="UP001635816"/>
    </source>
</evidence>
<dbReference type="EMBL" id="JBKBDD010000003">
    <property type="protein sequence ID" value="MFN6543915.1"/>
    <property type="molecule type" value="Genomic_DNA"/>
</dbReference>
<protein>
    <recommendedName>
        <fullName evidence="3">DUF3168 domain-containing protein</fullName>
    </recommendedName>
</protein>
<dbReference type="RefSeq" id="WP_409543323.1">
    <property type="nucleotide sequence ID" value="NZ_JBKBDD010000003.1"/>
</dbReference>
<name>A0ABW9L8B2_9MYCO</name>
<comment type="caution">
    <text evidence="1">The sequence shown here is derived from an EMBL/GenBank/DDBJ whole genome shotgun (WGS) entry which is preliminary data.</text>
</comment>
<reference evidence="1 2" key="1">
    <citation type="submission" date="2024-12" db="EMBL/GenBank/DDBJ databases">
        <title>The coexistence of Mycolicibacterium septicum and Mycolicibacterium nivoides in clinical samples.</title>
        <authorList>
            <person name="Wang C."/>
            <person name="Feng Y."/>
            <person name="Zong Z."/>
        </authorList>
    </citation>
    <scope>NUCLEOTIDE SEQUENCE [LARGE SCALE GENOMIC DNA]</scope>
    <source>
        <strain evidence="1 2">120309</strain>
    </source>
</reference>